<evidence type="ECO:0000256" key="1">
    <source>
        <dbReference type="ARBA" id="ARBA00023125"/>
    </source>
</evidence>
<protein>
    <submittedName>
        <fullName evidence="3">Transcriptional regulator, MerR family protein</fullName>
    </submittedName>
</protein>
<dbReference type="GO" id="GO:0003677">
    <property type="term" value="F:DNA binding"/>
    <property type="evidence" value="ECO:0007669"/>
    <property type="project" value="UniProtKB-KW"/>
</dbReference>
<gene>
    <name evidence="3" type="ORF">CFL01nite_11860</name>
</gene>
<evidence type="ECO:0000259" key="2">
    <source>
        <dbReference type="PROSITE" id="PS50937"/>
    </source>
</evidence>
<proteinExistence type="predicted"/>
<dbReference type="GO" id="GO:0003700">
    <property type="term" value="F:DNA-binding transcription factor activity"/>
    <property type="evidence" value="ECO:0007669"/>
    <property type="project" value="InterPro"/>
</dbReference>
<dbReference type="Gene3D" id="1.10.1660.10">
    <property type="match status" value="1"/>
</dbReference>
<comment type="caution">
    <text evidence="3">The sequence shown here is derived from an EMBL/GenBank/DDBJ whole genome shotgun (WGS) entry which is preliminary data.</text>
</comment>
<evidence type="ECO:0000313" key="3">
    <source>
        <dbReference type="EMBL" id="GEB97691.1"/>
    </source>
</evidence>
<sequence>MWSTRQLAELAGVTHRAIRHWHEQGLLPEPTRLSNGYKQYDAEHLVVALRIARLAALGFSLDNIAEMLESDEHAQTSLRRLRSELDERILELRKMRRDVDGLIASGGSPDLSPEARVALEALGTDKASRNISTLLARLFSKEDLLGFAATLQNPAADMERFNQALFGLPADASADEIEIVCSEGVTAIDRLRAEVGEDLPSFDTQVGEEEGARAVRTLMEASMNPAQRKVLERILEEFE</sequence>
<dbReference type="PROSITE" id="PS50937">
    <property type="entry name" value="HTH_MERR_2"/>
    <property type="match status" value="1"/>
</dbReference>
<dbReference type="Pfam" id="PF13411">
    <property type="entry name" value="MerR_1"/>
    <property type="match status" value="1"/>
</dbReference>
<dbReference type="SUPFAM" id="SSF46955">
    <property type="entry name" value="Putative DNA-binding domain"/>
    <property type="match status" value="1"/>
</dbReference>
<dbReference type="InterPro" id="IPR047057">
    <property type="entry name" value="MerR_fam"/>
</dbReference>
<evidence type="ECO:0000313" key="4">
    <source>
        <dbReference type="Proteomes" id="UP000315353"/>
    </source>
</evidence>
<accession>A0AB73B725</accession>
<dbReference type="RefSeq" id="WP_075730380.1">
    <property type="nucleotide sequence ID" value="NZ_BJNB01000015.1"/>
</dbReference>
<dbReference type="AlphaFoldDB" id="A0AB73B725"/>
<dbReference type="Proteomes" id="UP000315353">
    <property type="component" value="Unassembled WGS sequence"/>
</dbReference>
<dbReference type="GeneID" id="82880999"/>
<dbReference type="InterPro" id="IPR009061">
    <property type="entry name" value="DNA-bd_dom_put_sf"/>
</dbReference>
<dbReference type="EMBL" id="BJNB01000015">
    <property type="protein sequence ID" value="GEB97691.1"/>
    <property type="molecule type" value="Genomic_DNA"/>
</dbReference>
<dbReference type="SMART" id="SM00422">
    <property type="entry name" value="HTH_MERR"/>
    <property type="match status" value="1"/>
</dbReference>
<dbReference type="PANTHER" id="PTHR30204">
    <property type="entry name" value="REDOX-CYCLING DRUG-SENSING TRANSCRIPTIONAL ACTIVATOR SOXR"/>
    <property type="match status" value="1"/>
</dbReference>
<dbReference type="PANTHER" id="PTHR30204:SF93">
    <property type="entry name" value="HTH MERR-TYPE DOMAIN-CONTAINING PROTEIN"/>
    <property type="match status" value="1"/>
</dbReference>
<name>A0AB73B725_CORFL</name>
<reference evidence="3 4" key="1">
    <citation type="submission" date="2019-06" db="EMBL/GenBank/DDBJ databases">
        <title>Whole genome shotgun sequence of Corynebacterium flavescens NBRC 14136.</title>
        <authorList>
            <person name="Hosoyama A."/>
            <person name="Uohara A."/>
            <person name="Ohji S."/>
            <person name="Ichikawa N."/>
        </authorList>
    </citation>
    <scope>NUCLEOTIDE SEQUENCE [LARGE SCALE GENOMIC DNA]</scope>
    <source>
        <strain evidence="3 4">NBRC 14136</strain>
    </source>
</reference>
<organism evidence="3 4">
    <name type="scientific">Corynebacterium flavescens</name>
    <dbReference type="NCBI Taxonomy" id="28028"/>
    <lineage>
        <taxon>Bacteria</taxon>
        <taxon>Bacillati</taxon>
        <taxon>Actinomycetota</taxon>
        <taxon>Actinomycetes</taxon>
        <taxon>Mycobacteriales</taxon>
        <taxon>Corynebacteriaceae</taxon>
        <taxon>Corynebacterium</taxon>
    </lineage>
</organism>
<dbReference type="CDD" id="cd00592">
    <property type="entry name" value="HTH_MerR-like"/>
    <property type="match status" value="1"/>
</dbReference>
<feature type="domain" description="HTH merR-type" evidence="2">
    <location>
        <begin position="1"/>
        <end position="70"/>
    </location>
</feature>
<dbReference type="InterPro" id="IPR000551">
    <property type="entry name" value="MerR-type_HTH_dom"/>
</dbReference>
<keyword evidence="1" id="KW-0238">DNA-binding</keyword>